<evidence type="ECO:0000256" key="1">
    <source>
        <dbReference type="ARBA" id="ARBA00004651"/>
    </source>
</evidence>
<keyword evidence="5 7" id="KW-1133">Transmembrane helix</keyword>
<dbReference type="PROSITE" id="PS51352">
    <property type="entry name" value="THIOREDOXIN_2"/>
    <property type="match status" value="1"/>
</dbReference>
<dbReference type="Pfam" id="PF02683">
    <property type="entry name" value="DsbD_TM"/>
    <property type="match status" value="1"/>
</dbReference>
<dbReference type="EMBL" id="WWCJ01000017">
    <property type="protein sequence ID" value="MYN04462.1"/>
    <property type="molecule type" value="Genomic_DNA"/>
</dbReference>
<dbReference type="InterPro" id="IPR035671">
    <property type="entry name" value="DsbD_gamma"/>
</dbReference>
<feature type="transmembrane region" description="Helical" evidence="7">
    <location>
        <begin position="408"/>
        <end position="431"/>
    </location>
</feature>
<keyword evidence="6 7" id="KW-0472">Membrane</keyword>
<proteinExistence type="predicted"/>
<dbReference type="InterPro" id="IPR036249">
    <property type="entry name" value="Thioredoxin-like_sf"/>
</dbReference>
<keyword evidence="4" id="KW-0201">Cytochrome c-type biogenesis</keyword>
<feature type="domain" description="Thioredoxin" evidence="8">
    <location>
        <begin position="561"/>
        <end position="690"/>
    </location>
</feature>
<accession>A0A6N9HNR2</accession>
<evidence type="ECO:0000259" key="8">
    <source>
        <dbReference type="PROSITE" id="PS51352"/>
    </source>
</evidence>
<feature type="transmembrane region" description="Helical" evidence="7">
    <location>
        <begin position="475"/>
        <end position="492"/>
    </location>
</feature>
<dbReference type="PANTHER" id="PTHR32234:SF3">
    <property type="entry name" value="SUPPRESSION OF COPPER SENSITIVITY PROTEIN"/>
    <property type="match status" value="1"/>
</dbReference>
<comment type="caution">
    <text evidence="9">The sequence shown here is derived from an EMBL/GenBank/DDBJ whole genome shotgun (WGS) entry which is preliminary data.</text>
</comment>
<dbReference type="Proteomes" id="UP000448575">
    <property type="component" value="Unassembled WGS sequence"/>
</dbReference>
<dbReference type="InterPro" id="IPR003834">
    <property type="entry name" value="Cyt_c_assmbl_TM_dom"/>
</dbReference>
<feature type="transmembrane region" description="Helical" evidence="7">
    <location>
        <begin position="323"/>
        <end position="342"/>
    </location>
</feature>
<dbReference type="GO" id="GO:0017004">
    <property type="term" value="P:cytochrome complex assembly"/>
    <property type="evidence" value="ECO:0007669"/>
    <property type="project" value="UniProtKB-KW"/>
</dbReference>
<comment type="subcellular location">
    <subcellularLocation>
        <location evidence="1">Cell membrane</location>
        <topology evidence="1">Multi-pass membrane protein</topology>
    </subcellularLocation>
</comment>
<feature type="transmembrane region" description="Helical" evidence="7">
    <location>
        <begin position="362"/>
        <end position="387"/>
    </location>
</feature>
<keyword evidence="3 7" id="KW-0812">Transmembrane</keyword>
<keyword evidence="2" id="KW-1003">Cell membrane</keyword>
<dbReference type="SUPFAM" id="SSF52833">
    <property type="entry name" value="Thioredoxin-like"/>
    <property type="match status" value="1"/>
</dbReference>
<evidence type="ECO:0000313" key="9">
    <source>
        <dbReference type="EMBL" id="MYN04462.1"/>
    </source>
</evidence>
<dbReference type="Pfam" id="PF11412">
    <property type="entry name" value="DsbD_N"/>
    <property type="match status" value="1"/>
</dbReference>
<evidence type="ECO:0000256" key="2">
    <source>
        <dbReference type="ARBA" id="ARBA00022475"/>
    </source>
</evidence>
<feature type="transmembrane region" description="Helical" evidence="7">
    <location>
        <begin position="504"/>
        <end position="523"/>
    </location>
</feature>
<reference evidence="9 10" key="1">
    <citation type="submission" date="2019-12" db="EMBL/GenBank/DDBJ databases">
        <title>Novel species isolated from a subtropical stream in China.</title>
        <authorList>
            <person name="Lu H."/>
        </authorList>
    </citation>
    <scope>NUCLEOTIDE SEQUENCE [LARGE SCALE GENOMIC DNA]</scope>
    <source>
        <strain evidence="9 10">DS3</strain>
    </source>
</reference>
<keyword evidence="10" id="KW-1185">Reference proteome</keyword>
<organism evidence="9 10">
    <name type="scientific">Pseudoduganella guangdongensis</name>
    <dbReference type="NCBI Taxonomy" id="2692179"/>
    <lineage>
        <taxon>Bacteria</taxon>
        <taxon>Pseudomonadati</taxon>
        <taxon>Pseudomonadota</taxon>
        <taxon>Betaproteobacteria</taxon>
        <taxon>Burkholderiales</taxon>
        <taxon>Oxalobacteraceae</taxon>
        <taxon>Telluria group</taxon>
        <taxon>Pseudoduganella</taxon>
    </lineage>
</organism>
<evidence type="ECO:0000256" key="5">
    <source>
        <dbReference type="ARBA" id="ARBA00022989"/>
    </source>
</evidence>
<protein>
    <submittedName>
        <fullName evidence="9">DUF255 domain-containing protein</fullName>
    </submittedName>
</protein>
<dbReference type="Pfam" id="PF13899">
    <property type="entry name" value="Thioredoxin_7"/>
    <property type="match status" value="1"/>
</dbReference>
<sequence>MVTTDHVTATLLAHAPQGVAAGQPLQLGLQLVHKDGWHTYWKNPGDSGLPVTLKWTLPAGSSAGDIAWPVPQRLPYGPLMNYGYDGTVLLPVPVRVGAGAAGLDVKLSAEWLVCKDICLPESGEFALRLAPGTPVLASRTAFEAAAAAVPRGVAGAKVAARVEGAAVEFTADGLPPRLRGKQLLFFPEESGVFEHADATTQRWADGRLVLRAPLSAMRSESPPALKFVLAEAGVPGGVALSAPVAAWPGPASASGAAGVAGTAPVAAGALDTGGAAALPLMLLFAFLGGALLNLMPCVFPVLSLKAVALAQRAEGRGRQLAGGIAYTVGVVASFLALAGGLLALRAGGALVGWGFQLQSPLFIAALALLFTLIGLNLLGVFEVGTLLPGRVAAYRARNPLLDDALTGAVAVAIASPCTAPLMGAAVGAALAAPWPQALSIFGALGLGMAAPYLALSAWPRLARVMPRPGPWMVRFKALLAFPMFATVVWLAWVLGHQAGVDGMAALLVLLLAVSLATWLWSGMGAAAGPRSARRAAAAGGAGVALLAGALAWSLPLLRDEPATIATVPAAAAGAPQTGQWQPWSPQAVAQARDAGRPVFVDFTAAWCITCQFNKRTALSDPAVLSALAQKQVLLLRADWTSRDPLIAQQLQALGRSGVPVYVLYGDKGGAPQLLPEVLSADAIHSALSRL</sequence>
<evidence type="ECO:0000256" key="3">
    <source>
        <dbReference type="ARBA" id="ARBA00022692"/>
    </source>
</evidence>
<dbReference type="GO" id="GO:0015035">
    <property type="term" value="F:protein-disulfide reductase activity"/>
    <property type="evidence" value="ECO:0007669"/>
    <property type="project" value="TreeGrafter"/>
</dbReference>
<dbReference type="Gene3D" id="3.40.30.10">
    <property type="entry name" value="Glutaredoxin"/>
    <property type="match status" value="1"/>
</dbReference>
<evidence type="ECO:0000256" key="7">
    <source>
        <dbReference type="SAM" id="Phobius"/>
    </source>
</evidence>
<dbReference type="GO" id="GO:0005886">
    <property type="term" value="C:plasma membrane"/>
    <property type="evidence" value="ECO:0007669"/>
    <property type="project" value="UniProtKB-SubCell"/>
</dbReference>
<name>A0A6N9HNR2_9BURK</name>
<feature type="transmembrane region" description="Helical" evidence="7">
    <location>
        <begin position="437"/>
        <end position="455"/>
    </location>
</feature>
<gene>
    <name evidence="9" type="ORF">GTP41_20430</name>
</gene>
<dbReference type="PANTHER" id="PTHR32234">
    <property type="entry name" value="THIOL:DISULFIDE INTERCHANGE PROTEIN DSBD"/>
    <property type="match status" value="1"/>
</dbReference>
<dbReference type="AlphaFoldDB" id="A0A6N9HNR2"/>
<dbReference type="InterPro" id="IPR028250">
    <property type="entry name" value="DsbDN"/>
</dbReference>
<evidence type="ECO:0000256" key="4">
    <source>
        <dbReference type="ARBA" id="ARBA00022748"/>
    </source>
</evidence>
<evidence type="ECO:0000313" key="10">
    <source>
        <dbReference type="Proteomes" id="UP000448575"/>
    </source>
</evidence>
<dbReference type="GO" id="GO:0045454">
    <property type="term" value="P:cell redox homeostasis"/>
    <property type="evidence" value="ECO:0007669"/>
    <property type="project" value="TreeGrafter"/>
</dbReference>
<evidence type="ECO:0000256" key="6">
    <source>
        <dbReference type="ARBA" id="ARBA00023136"/>
    </source>
</evidence>
<feature type="transmembrane region" description="Helical" evidence="7">
    <location>
        <begin position="535"/>
        <end position="554"/>
    </location>
</feature>
<dbReference type="InterPro" id="IPR013766">
    <property type="entry name" value="Thioredoxin_domain"/>
</dbReference>
<feature type="transmembrane region" description="Helical" evidence="7">
    <location>
        <begin position="280"/>
        <end position="302"/>
    </location>
</feature>
<dbReference type="CDD" id="cd02953">
    <property type="entry name" value="DsbDgamma"/>
    <property type="match status" value="1"/>
</dbReference>